<evidence type="ECO:0000256" key="3">
    <source>
        <dbReference type="ARBA" id="ARBA00023163"/>
    </source>
</evidence>
<proteinExistence type="predicted"/>
<dbReference type="GO" id="GO:0003677">
    <property type="term" value="F:DNA binding"/>
    <property type="evidence" value="ECO:0007669"/>
    <property type="project" value="UniProtKB-KW"/>
</dbReference>
<dbReference type="InterPro" id="IPR036390">
    <property type="entry name" value="WH_DNA-bd_sf"/>
</dbReference>
<accession>A0A2N8KFD3</accession>
<dbReference type="SMART" id="SM00346">
    <property type="entry name" value="HTH_ICLR"/>
    <property type="match status" value="1"/>
</dbReference>
<dbReference type="Gene3D" id="1.10.10.10">
    <property type="entry name" value="Winged helix-like DNA-binding domain superfamily/Winged helix DNA-binding domain"/>
    <property type="match status" value="1"/>
</dbReference>
<feature type="domain" description="HTH iclR-type" evidence="4">
    <location>
        <begin position="16"/>
        <end position="83"/>
    </location>
</feature>
<evidence type="ECO:0000259" key="4">
    <source>
        <dbReference type="PROSITE" id="PS51077"/>
    </source>
</evidence>
<dbReference type="Pfam" id="PF01614">
    <property type="entry name" value="IclR_C"/>
    <property type="match status" value="1"/>
</dbReference>
<dbReference type="Pfam" id="PF09339">
    <property type="entry name" value="HTH_IclR"/>
    <property type="match status" value="1"/>
</dbReference>
<dbReference type="PROSITE" id="PS51078">
    <property type="entry name" value="ICLR_ED"/>
    <property type="match status" value="1"/>
</dbReference>
<dbReference type="InterPro" id="IPR005471">
    <property type="entry name" value="Tscrpt_reg_IclR_N"/>
</dbReference>
<reference evidence="6 7" key="1">
    <citation type="submission" date="2018-01" db="EMBL/GenBank/DDBJ databases">
        <title>The draft genome of an aniline degradation strain ANB-1.</title>
        <authorList>
            <person name="Zhang L."/>
            <person name="Jiang J."/>
        </authorList>
    </citation>
    <scope>NUCLEOTIDE SEQUENCE [LARGE SCALE GENOMIC DNA]</scope>
    <source>
        <strain evidence="6 7">ANB-1</strain>
    </source>
</reference>
<dbReference type="Gene3D" id="3.30.450.40">
    <property type="match status" value="1"/>
</dbReference>
<dbReference type="InterPro" id="IPR029016">
    <property type="entry name" value="GAF-like_dom_sf"/>
</dbReference>
<keyword evidence="2" id="KW-0238">DNA-binding</keyword>
<keyword evidence="7" id="KW-1185">Reference proteome</keyword>
<dbReference type="GO" id="GO:0003700">
    <property type="term" value="F:DNA-binding transcription factor activity"/>
    <property type="evidence" value="ECO:0007669"/>
    <property type="project" value="TreeGrafter"/>
</dbReference>
<dbReference type="SUPFAM" id="SSF55781">
    <property type="entry name" value="GAF domain-like"/>
    <property type="match status" value="1"/>
</dbReference>
<dbReference type="Proteomes" id="UP000235994">
    <property type="component" value="Unassembled WGS sequence"/>
</dbReference>
<dbReference type="EMBL" id="POQS01000005">
    <property type="protein sequence ID" value="PND32165.1"/>
    <property type="molecule type" value="Genomic_DNA"/>
</dbReference>
<protein>
    <submittedName>
        <fullName evidence="6">IclR family transcriptional regulator</fullName>
    </submittedName>
</protein>
<sequence length="264" mass="29020">MDTILAPPKERKEEFLDSLANGLQLLQIYATGVASVTVQEAAEHLSVTRAASRRILLTLEKLGYVRQDGRNFSPTPKVMDLGYAYFASLSLPKLTRATMQEVAHSVGETCSLGVLDRQHVVFLAREEAPRLLKLDLSVGSRLPAYAHSLGRTLLSTLDDEQLDEYLESADLKRLTPYTTVSRSALRKLIRQVRQDGYCISVSELVDGFAGVAVPLYNHEGRAVAGLSISMVLGSRSPDELKAHYLPTLQRAAVAIRNAMPRSSI</sequence>
<keyword evidence="1" id="KW-0805">Transcription regulation</keyword>
<evidence type="ECO:0000256" key="1">
    <source>
        <dbReference type="ARBA" id="ARBA00023015"/>
    </source>
</evidence>
<gene>
    <name evidence="6" type="ORF">C1I89_20310</name>
</gene>
<dbReference type="InterPro" id="IPR014757">
    <property type="entry name" value="Tscrpt_reg_IclR_C"/>
</dbReference>
<dbReference type="GO" id="GO:0045892">
    <property type="term" value="P:negative regulation of DNA-templated transcription"/>
    <property type="evidence" value="ECO:0007669"/>
    <property type="project" value="TreeGrafter"/>
</dbReference>
<dbReference type="PROSITE" id="PS51077">
    <property type="entry name" value="HTH_ICLR"/>
    <property type="match status" value="1"/>
</dbReference>
<comment type="caution">
    <text evidence="6">The sequence shown here is derived from an EMBL/GenBank/DDBJ whole genome shotgun (WGS) entry which is preliminary data.</text>
</comment>
<dbReference type="InterPro" id="IPR050707">
    <property type="entry name" value="HTH_MetabolicPath_Reg"/>
</dbReference>
<evidence type="ECO:0000313" key="6">
    <source>
        <dbReference type="EMBL" id="PND32165.1"/>
    </source>
</evidence>
<evidence type="ECO:0000313" key="7">
    <source>
        <dbReference type="Proteomes" id="UP000235994"/>
    </source>
</evidence>
<evidence type="ECO:0000256" key="2">
    <source>
        <dbReference type="ARBA" id="ARBA00023125"/>
    </source>
</evidence>
<dbReference type="InterPro" id="IPR036388">
    <property type="entry name" value="WH-like_DNA-bd_sf"/>
</dbReference>
<dbReference type="PANTHER" id="PTHR30136:SF34">
    <property type="entry name" value="TRANSCRIPTIONAL REGULATOR"/>
    <property type="match status" value="1"/>
</dbReference>
<keyword evidence="3" id="KW-0804">Transcription</keyword>
<feature type="domain" description="IclR-ED" evidence="5">
    <location>
        <begin position="77"/>
        <end position="261"/>
    </location>
</feature>
<dbReference type="AlphaFoldDB" id="A0A2N8KFD3"/>
<dbReference type="RefSeq" id="WP_102774366.1">
    <property type="nucleotide sequence ID" value="NZ_POQS01000005.1"/>
</dbReference>
<name>A0A2N8KFD3_9BURK</name>
<dbReference type="SUPFAM" id="SSF46785">
    <property type="entry name" value="Winged helix' DNA-binding domain"/>
    <property type="match status" value="1"/>
</dbReference>
<dbReference type="PANTHER" id="PTHR30136">
    <property type="entry name" value="HELIX-TURN-HELIX TRANSCRIPTIONAL REGULATOR, ICLR FAMILY"/>
    <property type="match status" value="1"/>
</dbReference>
<organism evidence="6 7">
    <name type="scientific">Achromobacter pulmonis</name>
    <dbReference type="NCBI Taxonomy" id="1389932"/>
    <lineage>
        <taxon>Bacteria</taxon>
        <taxon>Pseudomonadati</taxon>
        <taxon>Pseudomonadota</taxon>
        <taxon>Betaproteobacteria</taxon>
        <taxon>Burkholderiales</taxon>
        <taxon>Alcaligenaceae</taxon>
        <taxon>Achromobacter</taxon>
    </lineage>
</organism>
<evidence type="ECO:0000259" key="5">
    <source>
        <dbReference type="PROSITE" id="PS51078"/>
    </source>
</evidence>